<dbReference type="Gene3D" id="3.30.300.130">
    <property type="entry name" value="Fe-S cluster assembly (FSCA)"/>
    <property type="match status" value="1"/>
</dbReference>
<evidence type="ECO:0000259" key="1">
    <source>
        <dbReference type="Pfam" id="PF01883"/>
    </source>
</evidence>
<dbReference type="InterPro" id="IPR052339">
    <property type="entry name" value="Fe-S_Maturation_MIP18"/>
</dbReference>
<dbReference type="SUPFAM" id="SSF117916">
    <property type="entry name" value="Fe-S cluster assembly (FSCA) domain-like"/>
    <property type="match status" value="1"/>
</dbReference>
<proteinExistence type="predicted"/>
<dbReference type="PANTHER" id="PTHR42831">
    <property type="entry name" value="FE-S PROTEIN MATURATION AUXILIARY FACTOR YITW"/>
    <property type="match status" value="1"/>
</dbReference>
<dbReference type="GeneID" id="301849097"/>
<organism evidence="2 3">
    <name type="scientific">Amycolatopsis thermoflava</name>
    <dbReference type="NCBI Taxonomy" id="84480"/>
    <lineage>
        <taxon>Bacteria</taxon>
        <taxon>Bacillati</taxon>
        <taxon>Actinomycetota</taxon>
        <taxon>Actinomycetes</taxon>
        <taxon>Pseudonocardiales</taxon>
        <taxon>Pseudonocardiaceae</taxon>
        <taxon>Amycolatopsis</taxon>
        <taxon>Amycolatopsis methanolica group</taxon>
    </lineage>
</organism>
<name>A0A3N2G6F0_9PSEU</name>
<dbReference type="InterPro" id="IPR002744">
    <property type="entry name" value="MIP18-like"/>
</dbReference>
<comment type="caution">
    <text evidence="2">The sequence shown here is derived from an EMBL/GenBank/DDBJ whole genome shotgun (WGS) entry which is preliminary data.</text>
</comment>
<dbReference type="PANTHER" id="PTHR42831:SF1">
    <property type="entry name" value="FE-S PROTEIN MATURATION AUXILIARY FACTOR YITW"/>
    <property type="match status" value="1"/>
</dbReference>
<dbReference type="EMBL" id="RKHY01000002">
    <property type="protein sequence ID" value="ROS32127.1"/>
    <property type="molecule type" value="Genomic_DNA"/>
</dbReference>
<feature type="domain" description="MIP18 family-like" evidence="1">
    <location>
        <begin position="22"/>
        <end position="95"/>
    </location>
</feature>
<evidence type="ECO:0000313" key="3">
    <source>
        <dbReference type="Proteomes" id="UP000274843"/>
    </source>
</evidence>
<keyword evidence="3" id="KW-1185">Reference proteome</keyword>
<gene>
    <name evidence="2" type="ORF">EDD35_7875</name>
</gene>
<dbReference type="AlphaFoldDB" id="A0A3N2G6F0"/>
<accession>A0A3N2G6F0</accession>
<dbReference type="Pfam" id="PF01883">
    <property type="entry name" value="FeS_assembly_P"/>
    <property type="match status" value="1"/>
</dbReference>
<evidence type="ECO:0000313" key="2">
    <source>
        <dbReference type="EMBL" id="ROS32127.1"/>
    </source>
</evidence>
<reference evidence="2 3" key="1">
    <citation type="submission" date="2018-11" db="EMBL/GenBank/DDBJ databases">
        <title>Sequencing the genomes of 1000 actinobacteria strains.</title>
        <authorList>
            <person name="Klenk H.-P."/>
        </authorList>
    </citation>
    <scope>NUCLEOTIDE SEQUENCE [LARGE SCALE GENOMIC DNA]</scope>
    <source>
        <strain evidence="2 3">DSM 44348</strain>
    </source>
</reference>
<dbReference type="Proteomes" id="UP000274843">
    <property type="component" value="Unassembled WGS sequence"/>
</dbReference>
<sequence length="127" mass="13784">MSESEQAVQWRGADLDVPVIDDDIAAALRTVIDPCSAATGAPLSLLDMGLVRRVERNGSHVVVDLRLTSPICWNAAPMREAVERAVAELPDVDSVVCNADHGMDWTPANMTSDAKRRLQVIRPVPAR</sequence>
<protein>
    <submittedName>
        <fullName evidence="2">Metal-sulfur cluster biosynthetic enzyme</fullName>
    </submittedName>
</protein>
<dbReference type="InterPro" id="IPR034904">
    <property type="entry name" value="FSCA_dom_sf"/>
</dbReference>
<dbReference type="RefSeq" id="WP_167499281.1">
    <property type="nucleotide sequence ID" value="NZ_RKHY01000002.1"/>
</dbReference>